<dbReference type="EMBL" id="HBHT01018966">
    <property type="protein sequence ID" value="CAD9967281.1"/>
    <property type="molecule type" value="Transcribed_RNA"/>
</dbReference>
<dbReference type="InterPro" id="IPR003489">
    <property type="entry name" value="RHF/RaiA"/>
</dbReference>
<dbReference type="CDD" id="cd00552">
    <property type="entry name" value="RaiA"/>
    <property type="match status" value="1"/>
</dbReference>
<protein>
    <recommendedName>
        <fullName evidence="3">Sigma 54 modulation/S30EA ribosomal protein C-terminal domain-containing protein</fullName>
    </recommendedName>
</protein>
<dbReference type="PANTHER" id="PTHR33231:SF1">
    <property type="entry name" value="30S RIBOSOMAL PROTEIN"/>
    <property type="match status" value="1"/>
</dbReference>
<keyword evidence="1" id="KW-0810">Translation regulation</keyword>
<dbReference type="InterPro" id="IPR050574">
    <property type="entry name" value="HPF/YfiA_ribosome-assoc"/>
</dbReference>
<dbReference type="InterPro" id="IPR032528">
    <property type="entry name" value="Ribosom_S30AE_C"/>
</dbReference>
<dbReference type="PANTHER" id="PTHR33231">
    <property type="entry name" value="30S RIBOSOMAL PROTEIN"/>
    <property type="match status" value="1"/>
</dbReference>
<dbReference type="AlphaFoldDB" id="A0A7S3DPX1"/>
<dbReference type="GO" id="GO:0022627">
    <property type="term" value="C:cytosolic small ribosomal subunit"/>
    <property type="evidence" value="ECO:0007669"/>
    <property type="project" value="TreeGrafter"/>
</dbReference>
<dbReference type="SUPFAM" id="SSF69754">
    <property type="entry name" value="Ribosome binding protein Y (YfiA homologue)"/>
    <property type="match status" value="1"/>
</dbReference>
<dbReference type="GO" id="GO:0043024">
    <property type="term" value="F:ribosomal small subunit binding"/>
    <property type="evidence" value="ECO:0007669"/>
    <property type="project" value="TreeGrafter"/>
</dbReference>
<evidence type="ECO:0000256" key="2">
    <source>
        <dbReference type="SAM" id="SignalP"/>
    </source>
</evidence>
<dbReference type="Pfam" id="PF02482">
    <property type="entry name" value="Ribosomal_S30AE"/>
    <property type="match status" value="1"/>
</dbReference>
<evidence type="ECO:0000313" key="4">
    <source>
        <dbReference type="EMBL" id="CAD9967281.1"/>
    </source>
</evidence>
<sequence>MTRFISLSLLCLSAGVAHGFAPIIFRATPNVALSPLFASVDETSTSTGGVPLVVEGKNLEVTDALFDYVDKRVGNTLDKLSGDNVRECDVILSVSKNPKVKNNHRVEVVTNLKGTTIICTFESPDMYSSIDSAAAALNRKLIKYKERRLAGWHGGAAMGDDLKSALEALEEDFAESAEEAAYDDFVDPEAPTVTKTNSFQLDKPISLEEAIFALDYVDHDFYVFTNEESGKVTTVYKRHGGGIGLIEP</sequence>
<dbReference type="Gene3D" id="3.30.505.50">
    <property type="entry name" value="Sigma 54 modulation/S30EA ribosomal protein, C-terminal domain"/>
    <property type="match status" value="1"/>
</dbReference>
<accession>A0A7S3DPX1</accession>
<feature type="domain" description="Sigma 54 modulation/S30EA ribosomal protein C-terminal" evidence="3">
    <location>
        <begin position="189"/>
        <end position="245"/>
    </location>
</feature>
<keyword evidence="2" id="KW-0732">Signal</keyword>
<dbReference type="InterPro" id="IPR036567">
    <property type="entry name" value="RHF-like"/>
</dbReference>
<dbReference type="GO" id="GO:0045900">
    <property type="term" value="P:negative regulation of translational elongation"/>
    <property type="evidence" value="ECO:0007669"/>
    <property type="project" value="TreeGrafter"/>
</dbReference>
<feature type="chain" id="PRO_5030725056" description="Sigma 54 modulation/S30EA ribosomal protein C-terminal domain-containing protein" evidence="2">
    <location>
        <begin position="20"/>
        <end position="248"/>
    </location>
</feature>
<reference evidence="4" key="1">
    <citation type="submission" date="2021-01" db="EMBL/GenBank/DDBJ databases">
        <authorList>
            <person name="Corre E."/>
            <person name="Pelletier E."/>
            <person name="Niang G."/>
            <person name="Scheremetjew M."/>
            <person name="Finn R."/>
            <person name="Kale V."/>
            <person name="Holt S."/>
            <person name="Cochrane G."/>
            <person name="Meng A."/>
            <person name="Brown T."/>
            <person name="Cohen L."/>
        </authorList>
    </citation>
    <scope>NUCLEOTIDE SEQUENCE</scope>
    <source>
        <strain evidence="4">CCMP125</strain>
    </source>
</reference>
<feature type="signal peptide" evidence="2">
    <location>
        <begin position="1"/>
        <end position="19"/>
    </location>
</feature>
<dbReference type="Gene3D" id="3.30.160.100">
    <property type="entry name" value="Ribosome hibernation promotion factor-like"/>
    <property type="match status" value="1"/>
</dbReference>
<evidence type="ECO:0000256" key="1">
    <source>
        <dbReference type="ARBA" id="ARBA00022845"/>
    </source>
</evidence>
<dbReference type="InterPro" id="IPR038416">
    <property type="entry name" value="Ribosom_S30AE_C_sf"/>
</dbReference>
<name>A0A7S3DPX1_9STRA</name>
<dbReference type="NCBIfam" id="TIGR00741">
    <property type="entry name" value="yfiA"/>
    <property type="match status" value="1"/>
</dbReference>
<evidence type="ECO:0000259" key="3">
    <source>
        <dbReference type="Pfam" id="PF16321"/>
    </source>
</evidence>
<proteinExistence type="predicted"/>
<organism evidence="4">
    <name type="scientific">Entomoneis paludosa</name>
    <dbReference type="NCBI Taxonomy" id="265537"/>
    <lineage>
        <taxon>Eukaryota</taxon>
        <taxon>Sar</taxon>
        <taxon>Stramenopiles</taxon>
        <taxon>Ochrophyta</taxon>
        <taxon>Bacillariophyta</taxon>
        <taxon>Bacillariophyceae</taxon>
        <taxon>Bacillariophycidae</taxon>
        <taxon>Entomoneidaceae</taxon>
        <taxon>Entomoneis</taxon>
    </lineage>
</organism>
<gene>
    <name evidence="4" type="ORF">APAL1065_LOCUS12722</name>
</gene>
<dbReference type="Pfam" id="PF16321">
    <property type="entry name" value="Ribosom_S30AE_C"/>
    <property type="match status" value="1"/>
</dbReference>